<feature type="region of interest" description="Disordered" evidence="1">
    <location>
        <begin position="697"/>
        <end position="734"/>
    </location>
</feature>
<evidence type="ECO:0000259" key="2">
    <source>
        <dbReference type="PROSITE" id="PS50812"/>
    </source>
</evidence>
<dbReference type="SUPFAM" id="SSF63748">
    <property type="entry name" value="Tudor/PWWP/MBT"/>
    <property type="match status" value="1"/>
</dbReference>
<dbReference type="CDD" id="cd05162">
    <property type="entry name" value="PWWP"/>
    <property type="match status" value="1"/>
</dbReference>
<proteinExistence type="predicted"/>
<feature type="compositionally biased region" description="Polar residues" evidence="1">
    <location>
        <begin position="1"/>
        <end position="11"/>
    </location>
</feature>
<dbReference type="Proteomes" id="UP000015105">
    <property type="component" value="Chromosome 1D"/>
</dbReference>
<feature type="compositionally biased region" description="Basic and acidic residues" evidence="1">
    <location>
        <begin position="1225"/>
        <end position="1247"/>
    </location>
</feature>
<feature type="region of interest" description="Disordered" evidence="1">
    <location>
        <begin position="1"/>
        <end position="112"/>
    </location>
</feature>
<sequence>MLLEHATSSLGRSAHSLPRLLPRPRLPPPLPRLRLRPPRRLHRSPARPRFPRPGALTRQGDFAPMGSSPAAVASPDPGPDGVPKQDSAAAAGDSDVTMAEASEEVAAAAEVKEEGAARDAALAAGAGRDAPDAGLEEADAAAAAAVDPLYATEAAGMVVAEGCVDGDSINGLGLGSGSSDNKAGAFTGEPDWELVTAADVAGASATSEQAEAESGELGGEYHVNATPVAGNEGQDNGVAHFEEEIQNGLAISAQCARYSLPPLDKEGFRVSDLVWGKVKGHPWWPGEIFDPSNASELALKHQKKDSHLVAYFGDNTFAWCDESQLKPFVTDYSQMEKQSSLDSFVGSVNYALEELSRRILSGMSCACLPEELSDSGMSYMVENAGLKDGVTCSTVNRSEILASFSPESLLRYVRSLALFPGQGGDLLELVIACSQLTSFYRSKGCPELASFQTGSAWVEDDTDTSPIEDVVVEEVVVSEVPPPEVKPKRGRGRPRKHKPEDKLELPGKQKPAVAAERQMIKDFDDKKRSLDSFEDLDAKSPTGGSFKIGECIRRAASQLTGPSPIAKSQNENTAEAENAEFDVSSDDAANELTVEKCAKRRRLHSHHLADPKELFSQLCSVAIEPTDGYNFSALTISYFSDFRNYVVSVATEASIIEKSTTKRRRKKRVLPSPELETTDHMQDSYWSGLSLLNHPIHSLKRASTNTRPRRRRKSSHETDLSSVQDQQMAPKKEIQVAPKKQIQVAAKKQIQVIERSIIHVDEKIVDEWKPTALVLSFGRSTDLLSETDLIKKFGRYGPLKESETEVQRSTNTIKIVFKKRADAEKAFSAAGKYGTVGPSLRSFRLVNMPFSLGESEPNKSEACPGDHGPKLPGPSEPKVSLDAVKDNQVNKTEKAEVVQPSSGEQVETVKKTCQAEPVKQSSGAQVETVQQACQPEADAVKKARKIAAELTGPSDQIATADVTEQTTENQAPKDAVEIPCDVKLEDEALTEESVDQVVTEQVKVPSDAVPDTSKVQPETPVKHVGTAAEADTAKDLTEVSVQEAGLKKQTVEPKTAEIEPEQVSCPEQTVQVEDVIDASGGHTNVDRKTAEEITMTVVFEGAVESEAVAPVEETVENKATAGTLGEAPGDEMENRDAAESLGGEVGVGEATGDSPDERVAVEALAGMSTQGETTAEAADAEITTTGKTAEGVGVQTRGKKATTAKKPVESATAEAPGKKATTSKKPVEDATVEARDEKAATAKKKTEGATVEVPDEKAMTAEEDAMA</sequence>
<dbReference type="InterPro" id="IPR000313">
    <property type="entry name" value="PWWP_dom"/>
</dbReference>
<dbReference type="PROSITE" id="PS50812">
    <property type="entry name" value="PWWP"/>
    <property type="match status" value="1"/>
</dbReference>
<feature type="region of interest" description="Disordered" evidence="1">
    <location>
        <begin position="956"/>
        <end position="975"/>
    </location>
</feature>
<feature type="compositionally biased region" description="Polar residues" evidence="1">
    <location>
        <begin position="956"/>
        <end position="970"/>
    </location>
</feature>
<protein>
    <recommendedName>
        <fullName evidence="2">PWWP domain-containing protein</fullName>
    </recommendedName>
</protein>
<organism evidence="3 4">
    <name type="scientific">Aegilops tauschii subsp. strangulata</name>
    <name type="common">Goatgrass</name>
    <dbReference type="NCBI Taxonomy" id="200361"/>
    <lineage>
        <taxon>Eukaryota</taxon>
        <taxon>Viridiplantae</taxon>
        <taxon>Streptophyta</taxon>
        <taxon>Embryophyta</taxon>
        <taxon>Tracheophyta</taxon>
        <taxon>Spermatophyta</taxon>
        <taxon>Magnoliopsida</taxon>
        <taxon>Liliopsida</taxon>
        <taxon>Poales</taxon>
        <taxon>Poaceae</taxon>
        <taxon>BOP clade</taxon>
        <taxon>Pooideae</taxon>
        <taxon>Triticodae</taxon>
        <taxon>Triticeae</taxon>
        <taxon>Triticinae</taxon>
        <taxon>Aegilops</taxon>
    </lineage>
</organism>
<feature type="compositionally biased region" description="Basic residues" evidence="1">
    <location>
        <begin position="33"/>
        <end position="50"/>
    </location>
</feature>
<dbReference type="Pfam" id="PF00855">
    <property type="entry name" value="PWWP"/>
    <property type="match status" value="1"/>
</dbReference>
<feature type="compositionally biased region" description="Basic and acidic residues" evidence="1">
    <location>
        <begin position="1048"/>
        <end position="1057"/>
    </location>
</feature>
<keyword evidence="4" id="KW-1185">Reference proteome</keyword>
<feature type="region of interest" description="Disordered" evidence="1">
    <location>
        <begin position="1005"/>
        <end position="1026"/>
    </location>
</feature>
<reference evidence="4" key="2">
    <citation type="journal article" date="2017" name="Nat. Plants">
        <title>The Aegilops tauschii genome reveals multiple impacts of transposons.</title>
        <authorList>
            <person name="Zhao G."/>
            <person name="Zou C."/>
            <person name="Li K."/>
            <person name="Wang K."/>
            <person name="Li T."/>
            <person name="Gao L."/>
            <person name="Zhang X."/>
            <person name="Wang H."/>
            <person name="Yang Z."/>
            <person name="Liu X."/>
            <person name="Jiang W."/>
            <person name="Mao L."/>
            <person name="Kong X."/>
            <person name="Jiao Y."/>
            <person name="Jia J."/>
        </authorList>
    </citation>
    <scope>NUCLEOTIDE SEQUENCE [LARGE SCALE GENOMIC DNA]</scope>
    <source>
        <strain evidence="4">cv. AL8/78</strain>
    </source>
</reference>
<feature type="compositionally biased region" description="Basic and acidic residues" evidence="1">
    <location>
        <begin position="498"/>
        <end position="507"/>
    </location>
</feature>
<feature type="domain" description="PWWP" evidence="2">
    <location>
        <begin position="270"/>
        <end position="331"/>
    </location>
</feature>
<feature type="compositionally biased region" description="Basic residues" evidence="1">
    <location>
        <begin position="488"/>
        <end position="497"/>
    </location>
</feature>
<feature type="compositionally biased region" description="Low complexity" evidence="1">
    <location>
        <begin position="1172"/>
        <end position="1185"/>
    </location>
</feature>
<dbReference type="STRING" id="200361.A0A452ZAE8"/>
<feature type="region of interest" description="Disordered" evidence="1">
    <location>
        <begin position="1111"/>
        <end position="1267"/>
    </location>
</feature>
<dbReference type="Gene3D" id="2.30.30.140">
    <property type="match status" value="1"/>
</dbReference>
<dbReference type="EnsemblPlants" id="AET1Gv20689900.2">
    <property type="protein sequence ID" value="AET1Gv20689900.2"/>
    <property type="gene ID" value="AET1Gv20689900"/>
</dbReference>
<accession>A0A452ZAE8</accession>
<evidence type="ECO:0000313" key="4">
    <source>
        <dbReference type="Proteomes" id="UP000015105"/>
    </source>
</evidence>
<feature type="region of interest" description="Disordered" evidence="1">
    <location>
        <begin position="854"/>
        <end position="878"/>
    </location>
</feature>
<dbReference type="AlphaFoldDB" id="A0A452ZAE8"/>
<dbReference type="PANTHER" id="PTHR35491:SF7">
    <property type="entry name" value="OS11G0303500 PROTEIN"/>
    <property type="match status" value="1"/>
</dbReference>
<feature type="region of interest" description="Disordered" evidence="1">
    <location>
        <begin position="478"/>
        <end position="514"/>
    </location>
</feature>
<reference evidence="3" key="4">
    <citation type="submission" date="2019-03" db="UniProtKB">
        <authorList>
            <consortium name="EnsemblPlants"/>
        </authorList>
    </citation>
    <scope>IDENTIFICATION</scope>
</reference>
<reference evidence="3" key="3">
    <citation type="journal article" date="2017" name="Nature">
        <title>Genome sequence of the progenitor of the wheat D genome Aegilops tauschii.</title>
        <authorList>
            <person name="Luo M.C."/>
            <person name="Gu Y.Q."/>
            <person name="Puiu D."/>
            <person name="Wang H."/>
            <person name="Twardziok S.O."/>
            <person name="Deal K.R."/>
            <person name="Huo N."/>
            <person name="Zhu T."/>
            <person name="Wang L."/>
            <person name="Wang Y."/>
            <person name="McGuire P.E."/>
            <person name="Liu S."/>
            <person name="Long H."/>
            <person name="Ramasamy R.K."/>
            <person name="Rodriguez J.C."/>
            <person name="Van S.L."/>
            <person name="Yuan L."/>
            <person name="Wang Z."/>
            <person name="Xia Z."/>
            <person name="Xiao L."/>
            <person name="Anderson O.D."/>
            <person name="Ouyang S."/>
            <person name="Liang Y."/>
            <person name="Zimin A.V."/>
            <person name="Pertea G."/>
            <person name="Qi P."/>
            <person name="Bennetzen J.L."/>
            <person name="Dai X."/>
            <person name="Dawson M.W."/>
            <person name="Muller H.G."/>
            <person name="Kugler K."/>
            <person name="Rivarola-Duarte L."/>
            <person name="Spannagl M."/>
            <person name="Mayer K.F.X."/>
            <person name="Lu F.H."/>
            <person name="Bevan M.W."/>
            <person name="Leroy P."/>
            <person name="Li P."/>
            <person name="You F.M."/>
            <person name="Sun Q."/>
            <person name="Liu Z."/>
            <person name="Lyons E."/>
            <person name="Wicker T."/>
            <person name="Salzberg S.L."/>
            <person name="Devos K.M."/>
            <person name="Dvorak J."/>
        </authorList>
    </citation>
    <scope>NUCLEOTIDE SEQUENCE [LARGE SCALE GENOMIC DNA]</scope>
    <source>
        <strain evidence="3">cv. AL8/78</strain>
    </source>
</reference>
<dbReference type="Gramene" id="AET1Gv20689900.2">
    <property type="protein sequence ID" value="AET1Gv20689900.2"/>
    <property type="gene ID" value="AET1Gv20689900"/>
</dbReference>
<evidence type="ECO:0000256" key="1">
    <source>
        <dbReference type="SAM" id="MobiDB-lite"/>
    </source>
</evidence>
<dbReference type="PANTHER" id="PTHR35491">
    <property type="entry name" value="OS12G0638500-LIKE PROTEIN"/>
    <property type="match status" value="1"/>
</dbReference>
<dbReference type="SMART" id="SM00293">
    <property type="entry name" value="PWWP"/>
    <property type="match status" value="1"/>
</dbReference>
<name>A0A452ZAE8_AEGTS</name>
<reference evidence="3" key="5">
    <citation type="journal article" date="2021" name="G3 (Bethesda)">
        <title>Aegilops tauschii genome assembly Aet v5.0 features greater sequence contiguity and improved annotation.</title>
        <authorList>
            <person name="Wang L."/>
            <person name="Zhu T."/>
            <person name="Rodriguez J.C."/>
            <person name="Deal K.R."/>
            <person name="Dubcovsky J."/>
            <person name="McGuire P.E."/>
            <person name="Lux T."/>
            <person name="Spannagl M."/>
            <person name="Mayer K.F.X."/>
            <person name="Baldrich P."/>
            <person name="Meyers B.C."/>
            <person name="Huo N."/>
            <person name="Gu Y.Q."/>
            <person name="Zhou H."/>
            <person name="Devos K.M."/>
            <person name="Bennetzen J.L."/>
            <person name="Unver T."/>
            <person name="Budak H."/>
            <person name="Gulick P.J."/>
            <person name="Galiba G."/>
            <person name="Kalapos B."/>
            <person name="Nelson D.R."/>
            <person name="Li P."/>
            <person name="You F.M."/>
            <person name="Luo M.C."/>
            <person name="Dvorak J."/>
        </authorList>
    </citation>
    <scope>NUCLEOTIDE SEQUENCE [LARGE SCALE GENOMIC DNA]</scope>
    <source>
        <strain evidence="3">cv. AL8/78</strain>
    </source>
</reference>
<evidence type="ECO:0000313" key="3">
    <source>
        <dbReference type="EnsemblPlants" id="AET1Gv20689900.2"/>
    </source>
</evidence>
<feature type="region of interest" description="Disordered" evidence="1">
    <location>
        <begin position="1048"/>
        <end position="1068"/>
    </location>
</feature>
<reference evidence="4" key="1">
    <citation type="journal article" date="2014" name="Science">
        <title>Ancient hybridizations among the ancestral genomes of bread wheat.</title>
        <authorList>
            <consortium name="International Wheat Genome Sequencing Consortium,"/>
            <person name="Marcussen T."/>
            <person name="Sandve S.R."/>
            <person name="Heier L."/>
            <person name="Spannagl M."/>
            <person name="Pfeifer M."/>
            <person name="Jakobsen K.S."/>
            <person name="Wulff B.B."/>
            <person name="Steuernagel B."/>
            <person name="Mayer K.F."/>
            <person name="Olsen O.A."/>
        </authorList>
    </citation>
    <scope>NUCLEOTIDE SEQUENCE [LARGE SCALE GENOMIC DNA]</scope>
    <source>
        <strain evidence="4">cv. AL8/78</strain>
    </source>
</reference>